<dbReference type="PATRIC" id="fig|1619248.3.peg.2707"/>
<evidence type="ECO:0000313" key="2">
    <source>
        <dbReference type="Proteomes" id="UP000033352"/>
    </source>
</evidence>
<proteinExistence type="predicted"/>
<sequence length="94" mass="11151">MKIMLQQDFLYLNKDKIIFPEGAESVIIDCHGYYEGFFVKFDNGVIIDHLKGWCKYPGMVRYTKNDFVSIIAKEEQKKHRINKIRKFFGLAEKL</sequence>
<dbReference type="RefSeq" id="WP_045286119.1">
    <property type="nucleotide sequence ID" value="NZ_JZYX01000036.1"/>
</dbReference>
<reference evidence="1 2" key="1">
    <citation type="submission" date="2015-03" db="EMBL/GenBank/DDBJ databases">
        <authorList>
            <person name="McCorrison J."/>
            <person name="Sanka R."/>
            <person name="Adams M."/>
            <person name="Brinkac L."/>
            <person name="Nierman W."/>
            <person name="Sutton G."/>
            <person name="Nelson K."/>
            <person name="Kiedrowski L."/>
            <person name="Guerrero D."/>
            <person name="Bonomo R."/>
        </authorList>
    </citation>
    <scope>NUCLEOTIDE SEQUENCE [LARGE SCALE GENOMIC DNA]</scope>
    <source>
        <strain evidence="1 2">35699</strain>
    </source>
</reference>
<name>A0A0F1AVC8_9ENTR</name>
<organism evidence="1 2">
    <name type="scientific">Enterobacter sichuanensis</name>
    <dbReference type="NCBI Taxonomy" id="2071710"/>
    <lineage>
        <taxon>Bacteria</taxon>
        <taxon>Pseudomonadati</taxon>
        <taxon>Pseudomonadota</taxon>
        <taxon>Gammaproteobacteria</taxon>
        <taxon>Enterobacterales</taxon>
        <taxon>Enterobacteriaceae</taxon>
        <taxon>Enterobacter</taxon>
        <taxon>Enterobacter cloacae complex</taxon>
    </lineage>
</organism>
<comment type="caution">
    <text evidence="1">The sequence shown here is derived from an EMBL/GenBank/DDBJ whole genome shotgun (WGS) entry which is preliminary data.</text>
</comment>
<dbReference type="Proteomes" id="UP000033352">
    <property type="component" value="Unassembled WGS sequence"/>
</dbReference>
<gene>
    <name evidence="1" type="ORF">SS37_16685</name>
</gene>
<evidence type="ECO:0000313" key="1">
    <source>
        <dbReference type="EMBL" id="KJN24900.1"/>
    </source>
</evidence>
<accession>A0A0F1AVC8</accession>
<protein>
    <submittedName>
        <fullName evidence="1">Uncharacterized protein</fullName>
    </submittedName>
</protein>
<dbReference type="EMBL" id="JZYX01000036">
    <property type="protein sequence ID" value="KJN24900.1"/>
    <property type="molecule type" value="Genomic_DNA"/>
</dbReference>
<dbReference type="AlphaFoldDB" id="A0A0F1AVC8"/>